<evidence type="ECO:0000256" key="2">
    <source>
        <dbReference type="ARBA" id="ARBA00022553"/>
    </source>
</evidence>
<feature type="repeat" description="ANK" evidence="7">
    <location>
        <begin position="93"/>
        <end position="125"/>
    </location>
</feature>
<feature type="compositionally biased region" description="Basic and acidic residues" evidence="9">
    <location>
        <begin position="186"/>
        <end position="199"/>
    </location>
</feature>
<dbReference type="PROSITE" id="PS50088">
    <property type="entry name" value="ANK_REPEAT"/>
    <property type="match status" value="2"/>
</dbReference>
<protein>
    <submittedName>
        <fullName evidence="12">Protein kinase 2 (PK2)</fullName>
    </submittedName>
</protein>
<proteinExistence type="predicted"/>
<dbReference type="InterPro" id="IPR045270">
    <property type="entry name" value="STKc_AGC"/>
</dbReference>
<feature type="domain" description="Protein kinase" evidence="10">
    <location>
        <begin position="230"/>
        <end position="489"/>
    </location>
</feature>
<dbReference type="Gene3D" id="1.25.40.20">
    <property type="entry name" value="Ankyrin repeat-containing domain"/>
    <property type="match status" value="1"/>
</dbReference>
<evidence type="ECO:0000256" key="9">
    <source>
        <dbReference type="SAM" id="MobiDB-lite"/>
    </source>
</evidence>
<organism evidence="11">
    <name type="scientific">Cladocopium goreaui</name>
    <dbReference type="NCBI Taxonomy" id="2562237"/>
    <lineage>
        <taxon>Eukaryota</taxon>
        <taxon>Sar</taxon>
        <taxon>Alveolata</taxon>
        <taxon>Dinophyceae</taxon>
        <taxon>Suessiales</taxon>
        <taxon>Symbiodiniaceae</taxon>
        <taxon>Cladocopium</taxon>
    </lineage>
</organism>
<reference evidence="11" key="1">
    <citation type="submission" date="2022-10" db="EMBL/GenBank/DDBJ databases">
        <authorList>
            <person name="Chen Y."/>
            <person name="Dougan E. K."/>
            <person name="Chan C."/>
            <person name="Rhodes N."/>
            <person name="Thang M."/>
        </authorList>
    </citation>
    <scope>NUCLEOTIDE SEQUENCE</scope>
</reference>
<evidence type="ECO:0000256" key="6">
    <source>
        <dbReference type="ARBA" id="ARBA00022840"/>
    </source>
</evidence>
<dbReference type="GO" id="GO:0005524">
    <property type="term" value="F:ATP binding"/>
    <property type="evidence" value="ECO:0007669"/>
    <property type="project" value="UniProtKB-UniRule"/>
</dbReference>
<keyword evidence="13" id="KW-1185">Reference proteome</keyword>
<dbReference type="SUPFAM" id="SSF56112">
    <property type="entry name" value="Protein kinase-like (PK-like)"/>
    <property type="match status" value="1"/>
</dbReference>
<dbReference type="PROSITE" id="PS50011">
    <property type="entry name" value="PROTEIN_KINASE_DOM"/>
    <property type="match status" value="1"/>
</dbReference>
<evidence type="ECO:0000259" key="10">
    <source>
        <dbReference type="PROSITE" id="PS50011"/>
    </source>
</evidence>
<dbReference type="Gene3D" id="1.10.510.10">
    <property type="entry name" value="Transferase(Phosphotransferase) domain 1"/>
    <property type="match status" value="1"/>
</dbReference>
<comment type="caution">
    <text evidence="11">The sequence shown here is derived from an EMBL/GenBank/DDBJ whole genome shotgun (WGS) entry which is preliminary data.</text>
</comment>
<name>A0A9P1GRQ3_9DINO</name>
<keyword evidence="5 12" id="KW-0418">Kinase</keyword>
<dbReference type="PROSITE" id="PS00107">
    <property type="entry name" value="PROTEIN_KINASE_ATP"/>
    <property type="match status" value="1"/>
</dbReference>
<dbReference type="OrthoDB" id="354826at2759"/>
<dbReference type="InterPro" id="IPR036770">
    <property type="entry name" value="Ankyrin_rpt-contain_sf"/>
</dbReference>
<feature type="region of interest" description="Disordered" evidence="9">
    <location>
        <begin position="180"/>
        <end position="207"/>
    </location>
</feature>
<dbReference type="PROSITE" id="PS00108">
    <property type="entry name" value="PROTEIN_KINASE_ST"/>
    <property type="match status" value="1"/>
</dbReference>
<evidence type="ECO:0000313" key="12">
    <source>
        <dbReference type="EMBL" id="CAL4806960.1"/>
    </source>
</evidence>
<evidence type="ECO:0000256" key="1">
    <source>
        <dbReference type="ARBA" id="ARBA00022527"/>
    </source>
</evidence>
<dbReference type="PANTHER" id="PTHR24351">
    <property type="entry name" value="RIBOSOMAL PROTEIN S6 KINASE"/>
    <property type="match status" value="1"/>
</dbReference>
<accession>A0A9P1GRQ3</accession>
<keyword evidence="1" id="KW-0723">Serine/threonine-protein kinase</keyword>
<evidence type="ECO:0000256" key="8">
    <source>
        <dbReference type="PROSITE-ProRule" id="PRU10141"/>
    </source>
</evidence>
<dbReference type="InterPro" id="IPR017441">
    <property type="entry name" value="Protein_kinase_ATP_BS"/>
</dbReference>
<feature type="repeat" description="ANK" evidence="7">
    <location>
        <begin position="60"/>
        <end position="92"/>
    </location>
</feature>
<evidence type="ECO:0000256" key="7">
    <source>
        <dbReference type="PROSITE-ProRule" id="PRU00023"/>
    </source>
</evidence>
<feature type="binding site" evidence="8">
    <location>
        <position position="259"/>
    </location>
    <ligand>
        <name>ATP</name>
        <dbReference type="ChEBI" id="CHEBI:30616"/>
    </ligand>
</feature>
<dbReference type="Gene3D" id="3.30.200.20">
    <property type="entry name" value="Phosphorylase Kinase, domain 1"/>
    <property type="match status" value="1"/>
</dbReference>
<dbReference type="GO" id="GO:0004674">
    <property type="term" value="F:protein serine/threonine kinase activity"/>
    <property type="evidence" value="ECO:0007669"/>
    <property type="project" value="UniProtKB-KW"/>
</dbReference>
<sequence length="572" mass="63405">MGLRPWASSFFAQARQASPEFLSEYDFAEGLNKAGDSLRCVALLHPADGAPPAAANAGVNGRSALHLASANGALGAVKALLQAHATPDSCNAEGLTPLHLSAVHGFASVAKALLSARADANVTCQDGRLPLHLATKSQVVLELQAYTQRHEEGYTRTSDCSGVHQRRNGRSDAVRRFLTTEGSSSRCHEGDERPSRRSMESVASNRSRTSNCSFTKLRESVHQEIGPNSFEFLVRLGRGAFGEVFHVKQKSNGRSYAMKVLHKEKVMGSNLLRYAFTERNILSYIQHPYIVSLHYAFQTPKHLVLVMQYCPGGNLQQLIRRLGRKLQGLSMPLAQLYAAELLLALQHLHERNIVYRDLKPDNVVLDAAGHAMLTDFGLSKDGVRRHLGTRTHCGSVAYLAPEILLGQKYGHTVDIYNLGVLLYNMLLGLPPFFHHEKETLQRNIVHAQLELPSVLSTAAQSFIHVTMARDPRKRLGAASTADLRRHEFFRDMNFELLKQRKVPLPERLPPADADLKAVKPGRPPKVSTFAPVLHRGAVPGWDFEAPKAMVECPGSSPCRPRRWRFRLCGLKW</sequence>
<keyword evidence="2" id="KW-0597">Phosphoprotein</keyword>
<dbReference type="InterPro" id="IPR011009">
    <property type="entry name" value="Kinase-like_dom_sf"/>
</dbReference>
<evidence type="ECO:0000313" key="13">
    <source>
        <dbReference type="Proteomes" id="UP001152797"/>
    </source>
</evidence>
<reference evidence="12 13" key="2">
    <citation type="submission" date="2024-05" db="EMBL/GenBank/DDBJ databases">
        <authorList>
            <person name="Chen Y."/>
            <person name="Shah S."/>
            <person name="Dougan E. K."/>
            <person name="Thang M."/>
            <person name="Chan C."/>
        </authorList>
    </citation>
    <scope>NUCLEOTIDE SEQUENCE [LARGE SCALE GENOMIC DNA]</scope>
</reference>
<keyword evidence="3" id="KW-0808">Transferase</keyword>
<gene>
    <name evidence="11" type="ORF">C1SCF055_LOCUS44137</name>
</gene>
<evidence type="ECO:0000256" key="4">
    <source>
        <dbReference type="ARBA" id="ARBA00022741"/>
    </source>
</evidence>
<dbReference type="InterPro" id="IPR008271">
    <property type="entry name" value="Ser/Thr_kinase_AS"/>
</dbReference>
<keyword evidence="4 8" id="KW-0547">Nucleotide-binding</keyword>
<keyword evidence="6 8" id="KW-0067">ATP-binding</keyword>
<dbReference type="SUPFAM" id="SSF48403">
    <property type="entry name" value="Ankyrin repeat"/>
    <property type="match status" value="1"/>
</dbReference>
<keyword evidence="7" id="KW-0040">ANK repeat</keyword>
<dbReference type="FunFam" id="1.10.510.10:FF:000048">
    <property type="entry name" value="Protein kinase C"/>
    <property type="match status" value="1"/>
</dbReference>
<dbReference type="SMART" id="SM00248">
    <property type="entry name" value="ANK"/>
    <property type="match status" value="2"/>
</dbReference>
<dbReference type="CDD" id="cd05123">
    <property type="entry name" value="STKc_AGC"/>
    <property type="match status" value="1"/>
</dbReference>
<dbReference type="Proteomes" id="UP001152797">
    <property type="component" value="Unassembled WGS sequence"/>
</dbReference>
<dbReference type="InterPro" id="IPR000719">
    <property type="entry name" value="Prot_kinase_dom"/>
</dbReference>
<evidence type="ECO:0000256" key="5">
    <source>
        <dbReference type="ARBA" id="ARBA00022777"/>
    </source>
</evidence>
<dbReference type="EMBL" id="CAMXCT030006763">
    <property type="protein sequence ID" value="CAL4806960.1"/>
    <property type="molecule type" value="Genomic_DNA"/>
</dbReference>
<dbReference type="InterPro" id="IPR002110">
    <property type="entry name" value="Ankyrin_rpt"/>
</dbReference>
<dbReference type="Pfam" id="PF12796">
    <property type="entry name" value="Ank_2"/>
    <property type="match status" value="1"/>
</dbReference>
<dbReference type="AlphaFoldDB" id="A0A9P1GRQ3"/>
<dbReference type="FunFam" id="3.30.200.20:FF:000042">
    <property type="entry name" value="Aurora kinase A"/>
    <property type="match status" value="1"/>
</dbReference>
<dbReference type="EMBL" id="CAMXCT020006763">
    <property type="protein sequence ID" value="CAL1173023.1"/>
    <property type="molecule type" value="Genomic_DNA"/>
</dbReference>
<dbReference type="Pfam" id="PF00069">
    <property type="entry name" value="Pkinase"/>
    <property type="match status" value="1"/>
</dbReference>
<dbReference type="SMART" id="SM00220">
    <property type="entry name" value="S_TKc"/>
    <property type="match status" value="1"/>
</dbReference>
<dbReference type="EMBL" id="CAMXCT010006763">
    <property type="protein sequence ID" value="CAI4019648.1"/>
    <property type="molecule type" value="Genomic_DNA"/>
</dbReference>
<dbReference type="PROSITE" id="PS50297">
    <property type="entry name" value="ANK_REP_REGION"/>
    <property type="match status" value="2"/>
</dbReference>
<evidence type="ECO:0000313" key="11">
    <source>
        <dbReference type="EMBL" id="CAI4019648.1"/>
    </source>
</evidence>
<evidence type="ECO:0000256" key="3">
    <source>
        <dbReference type="ARBA" id="ARBA00022679"/>
    </source>
</evidence>